<comment type="caution">
    <text evidence="2">The sequence shown here is derived from an EMBL/GenBank/DDBJ whole genome shotgun (WGS) entry which is preliminary data.</text>
</comment>
<evidence type="ECO:0000256" key="1">
    <source>
        <dbReference type="SAM" id="Phobius"/>
    </source>
</evidence>
<sequence>MESYNYAASFCYQWDSFSSPILIKQHVFLVKFNYMKKNSLNKITLIIVIVFIVGIAGYFIFDQELTPPSQALSPSVNTPGSTSDLVIKEIKELNLRITGAYPKFSPLGDKIVFASRGQDEGLWLVNVDGSNLEIFTVEFFLPLMIMNGRVMENIFLLLPSKKPIVALLDQRTR</sequence>
<protein>
    <recommendedName>
        <fullName evidence="4">Dipeptidylpeptidase IV N-terminal domain-containing protein</fullName>
    </recommendedName>
</protein>
<organism evidence="2 3">
    <name type="scientific">Candidatus Komeilibacteria bacterium CG_4_10_14_0_2_um_filter_37_10</name>
    <dbReference type="NCBI Taxonomy" id="1974470"/>
    <lineage>
        <taxon>Bacteria</taxon>
        <taxon>Candidatus Komeiliibacteriota</taxon>
    </lineage>
</organism>
<keyword evidence="1" id="KW-1133">Transmembrane helix</keyword>
<proteinExistence type="predicted"/>
<gene>
    <name evidence="2" type="ORF">COX77_03410</name>
</gene>
<dbReference type="EMBL" id="PFPO01000064">
    <property type="protein sequence ID" value="PIZ98797.1"/>
    <property type="molecule type" value="Genomic_DNA"/>
</dbReference>
<evidence type="ECO:0008006" key="4">
    <source>
        <dbReference type="Google" id="ProtNLM"/>
    </source>
</evidence>
<reference evidence="3" key="1">
    <citation type="submission" date="2017-09" db="EMBL/GenBank/DDBJ databases">
        <title>Depth-based differentiation of microbial function through sediment-hosted aquifers and enrichment of novel symbionts in the deep terrestrial subsurface.</title>
        <authorList>
            <person name="Probst A.J."/>
            <person name="Ladd B."/>
            <person name="Jarett J.K."/>
            <person name="Geller-Mcgrath D.E."/>
            <person name="Sieber C.M.K."/>
            <person name="Emerson J.B."/>
            <person name="Anantharaman K."/>
            <person name="Thomas B.C."/>
            <person name="Malmstrom R."/>
            <person name="Stieglmeier M."/>
            <person name="Klingl A."/>
            <person name="Woyke T."/>
            <person name="Ryan C.M."/>
            <person name="Banfield J.F."/>
        </authorList>
    </citation>
    <scope>NUCLEOTIDE SEQUENCE [LARGE SCALE GENOMIC DNA]</scope>
</reference>
<dbReference type="AlphaFoldDB" id="A0A2M7VE83"/>
<evidence type="ECO:0000313" key="3">
    <source>
        <dbReference type="Proteomes" id="UP000230405"/>
    </source>
</evidence>
<dbReference type="Proteomes" id="UP000230405">
    <property type="component" value="Unassembled WGS sequence"/>
</dbReference>
<name>A0A2M7VE83_9BACT</name>
<evidence type="ECO:0000313" key="2">
    <source>
        <dbReference type="EMBL" id="PIZ98797.1"/>
    </source>
</evidence>
<feature type="transmembrane region" description="Helical" evidence="1">
    <location>
        <begin position="43"/>
        <end position="61"/>
    </location>
</feature>
<keyword evidence="1" id="KW-0472">Membrane</keyword>
<accession>A0A2M7VE83</accession>
<keyword evidence="1" id="KW-0812">Transmembrane</keyword>